<proteinExistence type="predicted"/>
<evidence type="ECO:0000313" key="2">
    <source>
        <dbReference type="Proteomes" id="UP001482620"/>
    </source>
</evidence>
<name>A0ABV0UVE4_9TELE</name>
<gene>
    <name evidence="1" type="ORF">ILYODFUR_026598</name>
</gene>
<dbReference type="EMBL" id="JAHRIQ010084486">
    <property type="protein sequence ID" value="MEQ2249168.1"/>
    <property type="molecule type" value="Genomic_DNA"/>
</dbReference>
<protein>
    <submittedName>
        <fullName evidence="1">Uncharacterized protein</fullName>
    </submittedName>
</protein>
<organism evidence="1 2">
    <name type="scientific">Ilyodon furcidens</name>
    <name type="common">goldbreast splitfin</name>
    <dbReference type="NCBI Taxonomy" id="33524"/>
    <lineage>
        <taxon>Eukaryota</taxon>
        <taxon>Metazoa</taxon>
        <taxon>Chordata</taxon>
        <taxon>Craniata</taxon>
        <taxon>Vertebrata</taxon>
        <taxon>Euteleostomi</taxon>
        <taxon>Actinopterygii</taxon>
        <taxon>Neopterygii</taxon>
        <taxon>Teleostei</taxon>
        <taxon>Neoteleostei</taxon>
        <taxon>Acanthomorphata</taxon>
        <taxon>Ovalentaria</taxon>
        <taxon>Atherinomorphae</taxon>
        <taxon>Cyprinodontiformes</taxon>
        <taxon>Goodeidae</taxon>
        <taxon>Ilyodon</taxon>
    </lineage>
</organism>
<sequence>MEPLGIGSLQFLSRVAVHRSCQSCWETATSSAMDTRQAASVANAEIKSKLSNSMMRMMGEMIKESLKKVWGTIFGSGDDGFLVFLCVKSAAPPLRTPNAPGSYQRRAFALRMNELRRCNMNYVLKIITKWCFWCLQSANHRWLCG</sequence>
<accession>A0ABV0UVE4</accession>
<keyword evidence="2" id="KW-1185">Reference proteome</keyword>
<reference evidence="1 2" key="1">
    <citation type="submission" date="2021-06" db="EMBL/GenBank/DDBJ databases">
        <authorList>
            <person name="Palmer J.M."/>
        </authorList>
    </citation>
    <scope>NUCLEOTIDE SEQUENCE [LARGE SCALE GENOMIC DNA]</scope>
    <source>
        <strain evidence="2">if_2019</strain>
        <tissue evidence="1">Muscle</tissue>
    </source>
</reference>
<dbReference type="Proteomes" id="UP001482620">
    <property type="component" value="Unassembled WGS sequence"/>
</dbReference>
<evidence type="ECO:0000313" key="1">
    <source>
        <dbReference type="EMBL" id="MEQ2249168.1"/>
    </source>
</evidence>
<comment type="caution">
    <text evidence="1">The sequence shown here is derived from an EMBL/GenBank/DDBJ whole genome shotgun (WGS) entry which is preliminary data.</text>
</comment>